<feature type="transmembrane region" description="Helical" evidence="8">
    <location>
        <begin position="40"/>
        <end position="66"/>
    </location>
</feature>
<feature type="domain" description="Casparian strip membrane protein" evidence="9">
    <location>
        <begin position="7"/>
        <end position="136"/>
    </location>
</feature>
<gene>
    <name evidence="10" type="ORF">AQUCO_01700703v1</name>
</gene>
<comment type="caution">
    <text evidence="8">Lacks conserved residue(s) required for the propagation of feature annotation.</text>
</comment>
<dbReference type="PANTHER" id="PTHR32021">
    <property type="entry name" value="CASP-LIKE PROTEIN 5B3"/>
    <property type="match status" value="1"/>
</dbReference>
<accession>A0A2G5DP91</accession>
<dbReference type="InParanoid" id="A0A2G5DP91"/>
<evidence type="ECO:0000256" key="5">
    <source>
        <dbReference type="ARBA" id="ARBA00022692"/>
    </source>
</evidence>
<evidence type="ECO:0000256" key="6">
    <source>
        <dbReference type="ARBA" id="ARBA00022989"/>
    </source>
</evidence>
<keyword evidence="5 8" id="KW-0812">Transmembrane</keyword>
<dbReference type="InterPro" id="IPR045009">
    <property type="entry name" value="CASPL-5"/>
</dbReference>
<feature type="transmembrane region" description="Helical" evidence="8">
    <location>
        <begin position="78"/>
        <end position="109"/>
    </location>
</feature>
<dbReference type="Pfam" id="PF04535">
    <property type="entry name" value="CASP_dom"/>
    <property type="match status" value="1"/>
</dbReference>
<keyword evidence="7 8" id="KW-0472">Membrane</keyword>
<evidence type="ECO:0000256" key="4">
    <source>
        <dbReference type="ARBA" id="ARBA00022475"/>
    </source>
</evidence>
<evidence type="ECO:0000259" key="9">
    <source>
        <dbReference type="Pfam" id="PF04535"/>
    </source>
</evidence>
<evidence type="ECO:0000313" key="11">
    <source>
        <dbReference type="Proteomes" id="UP000230069"/>
    </source>
</evidence>
<proteinExistence type="inferred from homology"/>
<dbReference type="InterPro" id="IPR006702">
    <property type="entry name" value="CASP_dom"/>
</dbReference>
<comment type="similarity">
    <text evidence="2 8">Belongs to the Casparian strip membrane proteins (CASP) family.</text>
</comment>
<dbReference type="EMBL" id="KZ305034">
    <property type="protein sequence ID" value="PIA45340.1"/>
    <property type="molecule type" value="Genomic_DNA"/>
</dbReference>
<evidence type="ECO:0000256" key="8">
    <source>
        <dbReference type="RuleBase" id="RU361233"/>
    </source>
</evidence>
<protein>
    <recommendedName>
        <fullName evidence="8">CASP-like protein</fullName>
    </recommendedName>
</protein>
<dbReference type="AlphaFoldDB" id="A0A2G5DP91"/>
<dbReference type="OrthoDB" id="754299at2759"/>
<comment type="subcellular location">
    <subcellularLocation>
        <location evidence="1 8">Cell membrane</location>
        <topology evidence="1 8">Multi-pass membrane protein</topology>
    </subcellularLocation>
</comment>
<name>A0A2G5DP91_AQUCA</name>
<keyword evidence="4 8" id="KW-1003">Cell membrane</keyword>
<comment type="subunit">
    <text evidence="3 8">Homodimer and heterodimers.</text>
</comment>
<dbReference type="GO" id="GO:0005886">
    <property type="term" value="C:plasma membrane"/>
    <property type="evidence" value="ECO:0007669"/>
    <property type="project" value="UniProtKB-SubCell"/>
</dbReference>
<feature type="transmembrane region" description="Helical" evidence="8">
    <location>
        <begin position="129"/>
        <end position="150"/>
    </location>
</feature>
<dbReference type="Proteomes" id="UP000230069">
    <property type="component" value="Unassembled WGS sequence"/>
</dbReference>
<sequence length="152" mass="16389">MKDFPGTPGTLTGLVLRILQCLFAAGSITSMTTTSNFFSYTAFCYLIASMGLQVLWSFALAWLDAYALAKKKVIHNPVLVSLFLVGDWVTAILSLAAAASSAGITILFFRDLGSCQSVPDCPKYQLAVALAFMSWVTVEVSSLIMFWILVAG</sequence>
<dbReference type="FunCoup" id="A0A2G5DP91">
    <property type="interactions" value="23"/>
</dbReference>
<dbReference type="PANTHER" id="PTHR32021:SF5">
    <property type="entry name" value="CASP-LIKE PROTEIN 5B3"/>
    <property type="match status" value="1"/>
</dbReference>
<reference evidence="10 11" key="1">
    <citation type="submission" date="2017-09" db="EMBL/GenBank/DDBJ databases">
        <title>WGS assembly of Aquilegia coerulea Goldsmith.</title>
        <authorList>
            <person name="Hodges S."/>
            <person name="Kramer E."/>
            <person name="Nordborg M."/>
            <person name="Tomkins J."/>
            <person name="Borevitz J."/>
            <person name="Derieg N."/>
            <person name="Yan J."/>
            <person name="Mihaltcheva S."/>
            <person name="Hayes R.D."/>
            <person name="Rokhsar D."/>
        </authorList>
    </citation>
    <scope>NUCLEOTIDE SEQUENCE [LARGE SCALE GENOMIC DNA]</scope>
    <source>
        <strain evidence="11">cv. Goldsmith</strain>
    </source>
</reference>
<evidence type="ECO:0000256" key="2">
    <source>
        <dbReference type="ARBA" id="ARBA00007651"/>
    </source>
</evidence>
<evidence type="ECO:0000256" key="3">
    <source>
        <dbReference type="ARBA" id="ARBA00011489"/>
    </source>
</evidence>
<keyword evidence="6 8" id="KW-1133">Transmembrane helix</keyword>
<keyword evidence="11" id="KW-1185">Reference proteome</keyword>
<dbReference type="STRING" id="218851.A0A2G5DP91"/>
<organism evidence="10 11">
    <name type="scientific">Aquilegia coerulea</name>
    <name type="common">Rocky mountain columbine</name>
    <dbReference type="NCBI Taxonomy" id="218851"/>
    <lineage>
        <taxon>Eukaryota</taxon>
        <taxon>Viridiplantae</taxon>
        <taxon>Streptophyta</taxon>
        <taxon>Embryophyta</taxon>
        <taxon>Tracheophyta</taxon>
        <taxon>Spermatophyta</taxon>
        <taxon>Magnoliopsida</taxon>
        <taxon>Ranunculales</taxon>
        <taxon>Ranunculaceae</taxon>
        <taxon>Thalictroideae</taxon>
        <taxon>Aquilegia</taxon>
    </lineage>
</organism>
<evidence type="ECO:0000256" key="1">
    <source>
        <dbReference type="ARBA" id="ARBA00004651"/>
    </source>
</evidence>
<evidence type="ECO:0000256" key="7">
    <source>
        <dbReference type="ARBA" id="ARBA00023136"/>
    </source>
</evidence>
<evidence type="ECO:0000313" key="10">
    <source>
        <dbReference type="EMBL" id="PIA45340.1"/>
    </source>
</evidence>